<protein>
    <submittedName>
        <fullName evidence="3">Class I SAM-dependent methyltransferase</fullName>
    </submittedName>
</protein>
<name>A0A6M0RWU4_9CYAN</name>
<keyword evidence="3" id="KW-0489">Methyltransferase</keyword>
<dbReference type="Gene3D" id="3.40.50.150">
    <property type="entry name" value="Vaccinia Virus protein VP39"/>
    <property type="match status" value="1"/>
</dbReference>
<evidence type="ECO:0000313" key="3">
    <source>
        <dbReference type="EMBL" id="NEZ60659.1"/>
    </source>
</evidence>
<feature type="domain" description="Methyltransferase" evidence="2">
    <location>
        <begin position="71"/>
        <end position="165"/>
    </location>
</feature>
<dbReference type="PANTHER" id="PTHR43861">
    <property type="entry name" value="TRANS-ACONITATE 2-METHYLTRANSFERASE-RELATED"/>
    <property type="match status" value="1"/>
</dbReference>
<dbReference type="EMBL" id="QXHD01000004">
    <property type="protein sequence ID" value="NEZ60659.1"/>
    <property type="molecule type" value="Genomic_DNA"/>
</dbReference>
<evidence type="ECO:0000313" key="4">
    <source>
        <dbReference type="Proteomes" id="UP000481033"/>
    </source>
</evidence>
<evidence type="ECO:0000256" key="1">
    <source>
        <dbReference type="ARBA" id="ARBA00022679"/>
    </source>
</evidence>
<dbReference type="PANTHER" id="PTHR43861:SF3">
    <property type="entry name" value="PUTATIVE (AFU_ORTHOLOGUE AFUA_2G14390)-RELATED"/>
    <property type="match status" value="1"/>
</dbReference>
<comment type="caution">
    <text evidence="3">The sequence shown here is derived from an EMBL/GenBank/DDBJ whole genome shotgun (WGS) entry which is preliminary data.</text>
</comment>
<sequence length="282" mass="32898">MFNKLEEINSRPMPFQFYTAEDLWTDEYTSKKMLEYHLNEAVDLSSRNKDFIARSVKWIVSHFGIHSNTSIADFGCGPGLYTTLFAENNADVTGIDFSERSIRYAKKIADQRGLNITYCQQNYLAFETEKRFDLITMIFCDYCALSPSQRKTILAKFHNFLKLGGSVLLDVHSLNAFNNRDEVVTYEYNQLDHFWSSENYYGFLNTFKYDQEKVTLDKYTIVEEKRIRVVYNWLQYFSQDSLREEFEENGFEVVECYSDVAGSAFSTNSVDMAVVARKVEST</sequence>
<reference evidence="3 4" key="1">
    <citation type="journal article" date="2020" name="Microb. Ecol.">
        <title>Ecogenomics of the Marine Benthic Filamentous Cyanobacterium Adonisia.</title>
        <authorList>
            <person name="Walter J.M."/>
            <person name="Coutinho F.H."/>
            <person name="Leomil L."/>
            <person name="Hargreaves P.I."/>
            <person name="Campeao M.E."/>
            <person name="Vieira V.V."/>
            <person name="Silva B.S."/>
            <person name="Fistarol G.O."/>
            <person name="Salomon P.S."/>
            <person name="Sawabe T."/>
            <person name="Mino S."/>
            <person name="Hosokawa M."/>
            <person name="Miyashita H."/>
            <person name="Maruyama F."/>
            <person name="van Verk M.C."/>
            <person name="Dutilh B.E."/>
            <person name="Thompson C.C."/>
            <person name="Thompson F.L."/>
        </authorList>
    </citation>
    <scope>NUCLEOTIDE SEQUENCE [LARGE SCALE GENOMIC DNA]</scope>
    <source>
        <strain evidence="3 4">CCMR0081</strain>
    </source>
</reference>
<dbReference type="CDD" id="cd02440">
    <property type="entry name" value="AdoMet_MTases"/>
    <property type="match status" value="1"/>
</dbReference>
<gene>
    <name evidence="3" type="ORF">DXZ20_34475</name>
</gene>
<keyword evidence="4" id="KW-1185">Reference proteome</keyword>
<evidence type="ECO:0000259" key="2">
    <source>
        <dbReference type="Pfam" id="PF13649"/>
    </source>
</evidence>
<dbReference type="InterPro" id="IPR029063">
    <property type="entry name" value="SAM-dependent_MTases_sf"/>
</dbReference>
<dbReference type="AlphaFoldDB" id="A0A6M0RWU4"/>
<proteinExistence type="predicted"/>
<keyword evidence="1 3" id="KW-0808">Transferase</keyword>
<dbReference type="GO" id="GO:0032259">
    <property type="term" value="P:methylation"/>
    <property type="evidence" value="ECO:0007669"/>
    <property type="project" value="UniProtKB-KW"/>
</dbReference>
<organism evidence="3 4">
    <name type="scientific">Adonisia turfae CCMR0081</name>
    <dbReference type="NCBI Taxonomy" id="2292702"/>
    <lineage>
        <taxon>Bacteria</taxon>
        <taxon>Bacillati</taxon>
        <taxon>Cyanobacteriota</taxon>
        <taxon>Adonisia</taxon>
        <taxon>Adonisia turfae</taxon>
    </lineage>
</organism>
<dbReference type="InterPro" id="IPR041698">
    <property type="entry name" value="Methyltransf_25"/>
</dbReference>
<accession>A0A6M0RWU4</accession>
<dbReference type="RefSeq" id="WP_163703050.1">
    <property type="nucleotide sequence ID" value="NZ_QXHD01000004.1"/>
</dbReference>
<dbReference type="Pfam" id="PF13649">
    <property type="entry name" value="Methyltransf_25"/>
    <property type="match status" value="1"/>
</dbReference>
<dbReference type="SUPFAM" id="SSF53335">
    <property type="entry name" value="S-adenosyl-L-methionine-dependent methyltransferases"/>
    <property type="match status" value="1"/>
</dbReference>
<dbReference type="Proteomes" id="UP000481033">
    <property type="component" value="Unassembled WGS sequence"/>
</dbReference>
<dbReference type="GO" id="GO:0008168">
    <property type="term" value="F:methyltransferase activity"/>
    <property type="evidence" value="ECO:0007669"/>
    <property type="project" value="UniProtKB-KW"/>
</dbReference>